<dbReference type="Proteomes" id="UP000243524">
    <property type="component" value="Unassembled WGS sequence"/>
</dbReference>
<reference evidence="3 4" key="1">
    <citation type="submission" date="2017-06" db="EMBL/GenBank/DDBJ databases">
        <title>the draft geome sequence of Illustriluteabacillus marina B3227.</title>
        <authorList>
            <person name="He R.-H."/>
            <person name="Du Z.-J."/>
        </authorList>
    </citation>
    <scope>NUCLEOTIDE SEQUENCE [LARGE SCALE GENOMIC DNA]</scope>
    <source>
        <strain evidence="3 4">B3227</strain>
    </source>
</reference>
<dbReference type="PANTHER" id="PTHR13633:SF3">
    <property type="entry name" value="MITOCHONDRIAL TRANSCRIPTION RESCUE FACTOR 1"/>
    <property type="match status" value="1"/>
</dbReference>
<dbReference type="Gene3D" id="3.10.290.10">
    <property type="entry name" value="RNA-binding S4 domain"/>
    <property type="match status" value="1"/>
</dbReference>
<dbReference type="SUPFAM" id="SSF55174">
    <property type="entry name" value="Alpha-L RNA-binding motif"/>
    <property type="match status" value="1"/>
</dbReference>
<name>A0A2I0QW33_9BACI</name>
<sequence>MDIYQHFRKEEQPVIDQFLDWKEQVERQFIPVLSDFMDPREQHILRSLIGNNDDLNLSFHGGMNGAERQRAYLYPFYEEVTDEDFAITILQGTYHTKFVTLTHRDLLGTLMSLGIQRKKLGDILVNDGTFQIITDEDIALFLKMNFTKVKKSSIVLTEVSKDQMITMDDRWVEKEGTVSSARLDVIMKHIYQLSRQDAQQLIAKEAVKVNHRVVSDPTFTIQPSDLISVRKLGRSKMIEILGETKKNKLRIKTAKLK</sequence>
<organism evidence="3 4">
    <name type="scientific">Halalkalibacillus sediminis</name>
    <dbReference type="NCBI Taxonomy" id="2018042"/>
    <lineage>
        <taxon>Bacteria</taxon>
        <taxon>Bacillati</taxon>
        <taxon>Bacillota</taxon>
        <taxon>Bacilli</taxon>
        <taxon>Bacillales</taxon>
        <taxon>Bacillaceae</taxon>
        <taxon>Halalkalibacillus</taxon>
    </lineage>
</organism>
<dbReference type="GO" id="GO:0003723">
    <property type="term" value="F:RNA binding"/>
    <property type="evidence" value="ECO:0007669"/>
    <property type="project" value="UniProtKB-KW"/>
</dbReference>
<dbReference type="InterPro" id="IPR012677">
    <property type="entry name" value="Nucleotide-bd_a/b_plait_sf"/>
</dbReference>
<evidence type="ECO:0000313" key="4">
    <source>
        <dbReference type="Proteomes" id="UP000243524"/>
    </source>
</evidence>
<dbReference type="PROSITE" id="PS50889">
    <property type="entry name" value="S4"/>
    <property type="match status" value="1"/>
</dbReference>
<dbReference type="SMART" id="SM00363">
    <property type="entry name" value="S4"/>
    <property type="match status" value="1"/>
</dbReference>
<dbReference type="Pfam" id="PF01479">
    <property type="entry name" value="S4"/>
    <property type="match status" value="1"/>
</dbReference>
<gene>
    <name evidence="3" type="ORF">CEY16_01990</name>
</gene>
<comment type="caution">
    <text evidence="3">The sequence shown here is derived from an EMBL/GenBank/DDBJ whole genome shotgun (WGS) entry which is preliminary data.</text>
</comment>
<dbReference type="InterPro" id="IPR002942">
    <property type="entry name" value="S4_RNA-bd"/>
</dbReference>
<feature type="domain" description="RNA-binding S4" evidence="2">
    <location>
        <begin position="181"/>
        <end position="238"/>
    </location>
</feature>
<dbReference type="InterPro" id="IPR036986">
    <property type="entry name" value="S4_RNA-bd_sf"/>
</dbReference>
<dbReference type="RefSeq" id="WP_101330295.1">
    <property type="nucleotide sequence ID" value="NZ_PJNH01000001.1"/>
</dbReference>
<dbReference type="Pfam" id="PF17774">
    <property type="entry name" value="YlmH_RBD"/>
    <property type="match status" value="1"/>
</dbReference>
<keyword evidence="4" id="KW-1185">Reference proteome</keyword>
<dbReference type="PANTHER" id="PTHR13633">
    <property type="entry name" value="MITOCHONDRIAL TRANSCRIPTION RESCUE FACTOR 1"/>
    <property type="match status" value="1"/>
</dbReference>
<dbReference type="CDD" id="cd00165">
    <property type="entry name" value="S4"/>
    <property type="match status" value="1"/>
</dbReference>
<dbReference type="AlphaFoldDB" id="A0A2I0QW33"/>
<dbReference type="Gene3D" id="3.30.70.330">
    <property type="match status" value="1"/>
</dbReference>
<dbReference type="InterPro" id="IPR040591">
    <property type="entry name" value="RqcP2_RBD"/>
</dbReference>
<keyword evidence="1" id="KW-0694">RNA-binding</keyword>
<evidence type="ECO:0000256" key="1">
    <source>
        <dbReference type="PROSITE-ProRule" id="PRU00182"/>
    </source>
</evidence>
<dbReference type="EMBL" id="PJNH01000001">
    <property type="protein sequence ID" value="PKR78551.1"/>
    <property type="molecule type" value="Genomic_DNA"/>
</dbReference>
<accession>A0A2I0QW33</accession>
<evidence type="ECO:0000259" key="2">
    <source>
        <dbReference type="SMART" id="SM00363"/>
    </source>
</evidence>
<dbReference type="Gene3D" id="3.30.1370.160">
    <property type="match status" value="1"/>
</dbReference>
<dbReference type="OrthoDB" id="9812787at2"/>
<protein>
    <submittedName>
        <fullName evidence="3">RNA-binding protein</fullName>
    </submittedName>
</protein>
<proteinExistence type="predicted"/>
<evidence type="ECO:0000313" key="3">
    <source>
        <dbReference type="EMBL" id="PKR78551.1"/>
    </source>
</evidence>